<dbReference type="EMBL" id="JAUHLI010000015">
    <property type="protein sequence ID" value="MEE2002713.1"/>
    <property type="molecule type" value="Genomic_DNA"/>
</dbReference>
<dbReference type="InterPro" id="IPR037061">
    <property type="entry name" value="Lytic_TGlycoase_superhlx_L_sf"/>
</dbReference>
<dbReference type="PANTHER" id="PTHR37423">
    <property type="entry name" value="SOLUBLE LYTIC MUREIN TRANSGLYCOSYLASE-RELATED"/>
    <property type="match status" value="1"/>
</dbReference>
<dbReference type="InterPro" id="IPR023346">
    <property type="entry name" value="Lysozyme-like_dom_sf"/>
</dbReference>
<protein>
    <submittedName>
        <fullName evidence="5">Transglycosylase SLT domain-containing protein</fullName>
    </submittedName>
</protein>
<comment type="similarity">
    <text evidence="1">Belongs to the transglycosylase Slt family.</text>
</comment>
<evidence type="ECO:0000313" key="6">
    <source>
        <dbReference type="Proteomes" id="UP001336314"/>
    </source>
</evidence>
<dbReference type="InterPro" id="IPR008939">
    <property type="entry name" value="Lytic_TGlycosylase_superhlx_U"/>
</dbReference>
<feature type="domain" description="Transglycosylase SLT" evidence="3">
    <location>
        <begin position="495"/>
        <end position="600"/>
    </location>
</feature>
<dbReference type="PANTHER" id="PTHR37423:SF5">
    <property type="entry name" value="SOLUBLE LYTIC MUREIN TRANSGLYCOSYLASE"/>
    <property type="match status" value="1"/>
</dbReference>
<dbReference type="Gene3D" id="1.10.530.10">
    <property type="match status" value="1"/>
</dbReference>
<dbReference type="SUPFAM" id="SSF53955">
    <property type="entry name" value="Lysozyme-like"/>
    <property type="match status" value="1"/>
</dbReference>
<accession>A0ABU7J850</accession>
<dbReference type="Gene3D" id="1.25.20.10">
    <property type="entry name" value="Bacterial muramidases"/>
    <property type="match status" value="1"/>
</dbReference>
<organism evidence="5 6">
    <name type="scientific">Alkalimonas cellulosilytica</name>
    <dbReference type="NCBI Taxonomy" id="3058395"/>
    <lineage>
        <taxon>Bacteria</taxon>
        <taxon>Pseudomonadati</taxon>
        <taxon>Pseudomonadota</taxon>
        <taxon>Gammaproteobacteria</taxon>
        <taxon>Alkalimonas</taxon>
    </lineage>
</organism>
<name>A0ABU7J850_9GAMM</name>
<evidence type="ECO:0000256" key="1">
    <source>
        <dbReference type="ARBA" id="ARBA00007734"/>
    </source>
</evidence>
<proteinExistence type="inferred from homology"/>
<keyword evidence="2" id="KW-0732">Signal</keyword>
<dbReference type="InterPro" id="IPR012289">
    <property type="entry name" value="Lytic_TGlycosylase_superhlx_L"/>
</dbReference>
<gene>
    <name evidence="5" type="ORF">QWY20_14735</name>
</gene>
<evidence type="ECO:0000259" key="4">
    <source>
        <dbReference type="Pfam" id="PF14718"/>
    </source>
</evidence>
<evidence type="ECO:0000259" key="3">
    <source>
        <dbReference type="Pfam" id="PF01464"/>
    </source>
</evidence>
<dbReference type="SUPFAM" id="SSF48435">
    <property type="entry name" value="Bacterial muramidases"/>
    <property type="match status" value="1"/>
</dbReference>
<dbReference type="Gene3D" id="1.10.1240.20">
    <property type="entry name" value="Lytic transglycosylase, superhelical linker domain"/>
    <property type="match status" value="1"/>
</dbReference>
<dbReference type="Proteomes" id="UP001336314">
    <property type="component" value="Unassembled WGS sequence"/>
</dbReference>
<evidence type="ECO:0000256" key="2">
    <source>
        <dbReference type="ARBA" id="ARBA00022729"/>
    </source>
</evidence>
<dbReference type="RefSeq" id="WP_330129760.1">
    <property type="nucleotide sequence ID" value="NZ_JAUHLI010000015.1"/>
</dbReference>
<comment type="caution">
    <text evidence="5">The sequence shown here is derived from an EMBL/GenBank/DDBJ whole genome shotgun (WGS) entry which is preliminary data.</text>
</comment>
<dbReference type="Pfam" id="PF14718">
    <property type="entry name" value="SLT_L"/>
    <property type="match status" value="1"/>
</dbReference>
<feature type="domain" description="Lytic transglycosylase superhelical linker" evidence="4">
    <location>
        <begin position="416"/>
        <end position="479"/>
    </location>
</feature>
<dbReference type="Pfam" id="PF01464">
    <property type="entry name" value="SLT"/>
    <property type="match status" value="1"/>
</dbReference>
<keyword evidence="6" id="KW-1185">Reference proteome</keyword>
<reference evidence="5 6" key="1">
    <citation type="submission" date="2023-07" db="EMBL/GenBank/DDBJ databases">
        <title>Alkalimonas sp., MEB108 novel, alkaliphilic bacterium isolated from Lonar Lake, India.</title>
        <authorList>
            <person name="Joshi A."/>
            <person name="Thite S."/>
        </authorList>
    </citation>
    <scope>NUCLEOTIDE SEQUENCE [LARGE SCALE GENOMIC DNA]</scope>
    <source>
        <strain evidence="5 6">MEB108</strain>
    </source>
</reference>
<dbReference type="InterPro" id="IPR008258">
    <property type="entry name" value="Transglycosylase_SLT_dom_1"/>
</dbReference>
<dbReference type="CDD" id="cd13401">
    <property type="entry name" value="Slt70-like"/>
    <property type="match status" value="1"/>
</dbReference>
<sequence length="650" mass="75569">MLKRSIKQRAGWWLTLGAILVVPVWLCADEPIDEETLLRSQQREQFLHAELRIGSTNRAQAEQWLEQLADYPLQPYLEQRWLEGRLSASDAIERFLTRYQGTPMDWPLRKRWLLYLAQRRSAELFLANYRPTQDAELHCHALRFRLEKEAPAQIWPEVRELWTVGVSQPRACDPLFTRWRDAGQMTPEVIWQRVGKVADGGQANLLPYLRGLMPARDQYLVDLWIRARRNPAVVAQSNFFPRRDPREREVLAYGLRRLIWRNPDQALSTWQRFAEDPHFTETQRQMVIRAFAVALASRGDERADAWMVQVPVEHMDDTLAHWRIAHVLKQQDWPRVQQLIESMPAELQQSAAWQYWLARALEQQGQQTQADVLWRALAQRRNYYGFMAASRLGLPPSLSHRPVPVTDGEVADLGGHPSVQRAQEWLALGRMTEARREWNHLQRTADEQTKLASARLAAQMQWYERSIFSLADVGFWDDIELRFPLAFKEEMAEFAGKAEVDPAWAMAITRRESSFMVDANSPVGARGLMQIMPDTANYIARQPVQLGQLYNPITNIDYGTNYLNYLMRRNDGNLLIATASYNAGYGRVRQWIPKDEAVPADIWIETIPFRETREYVKAVMAYYQIYNIRMDQPVDVFAPLVGMRIGQAKD</sequence>
<evidence type="ECO:0000313" key="5">
    <source>
        <dbReference type="EMBL" id="MEE2002713.1"/>
    </source>
</evidence>